<organism evidence="2 3">
    <name type="scientific">Microctonus aethiopoides</name>
    <dbReference type="NCBI Taxonomy" id="144406"/>
    <lineage>
        <taxon>Eukaryota</taxon>
        <taxon>Metazoa</taxon>
        <taxon>Ecdysozoa</taxon>
        <taxon>Arthropoda</taxon>
        <taxon>Hexapoda</taxon>
        <taxon>Insecta</taxon>
        <taxon>Pterygota</taxon>
        <taxon>Neoptera</taxon>
        <taxon>Endopterygota</taxon>
        <taxon>Hymenoptera</taxon>
        <taxon>Apocrita</taxon>
        <taxon>Ichneumonoidea</taxon>
        <taxon>Braconidae</taxon>
        <taxon>Euphorinae</taxon>
        <taxon>Microctonus</taxon>
    </lineage>
</organism>
<proteinExistence type="predicted"/>
<comment type="caution">
    <text evidence="2">The sequence shown here is derived from an EMBL/GenBank/DDBJ whole genome shotgun (WGS) entry which is preliminary data.</text>
</comment>
<reference evidence="2" key="1">
    <citation type="journal article" date="2023" name="bioRxiv">
        <title>Scaffold-level genome assemblies of two parasitoid biocontrol wasps reveal the parthenogenesis mechanism and an associated novel virus.</title>
        <authorList>
            <person name="Inwood S."/>
            <person name="Skelly J."/>
            <person name="Guhlin J."/>
            <person name="Harrop T."/>
            <person name="Goldson S."/>
            <person name="Dearden P."/>
        </authorList>
    </citation>
    <scope>NUCLEOTIDE SEQUENCE</scope>
    <source>
        <strain evidence="2">Irish</strain>
        <tissue evidence="2">Whole body</tissue>
    </source>
</reference>
<feature type="compositionally biased region" description="Polar residues" evidence="1">
    <location>
        <begin position="1"/>
        <end position="25"/>
    </location>
</feature>
<accession>A0AA39FV74</accession>
<reference evidence="2" key="2">
    <citation type="submission" date="2023-03" db="EMBL/GenBank/DDBJ databases">
        <authorList>
            <person name="Inwood S.N."/>
            <person name="Skelly J.G."/>
            <person name="Guhlin J."/>
            <person name="Harrop T.W.R."/>
            <person name="Goldson S.G."/>
            <person name="Dearden P.K."/>
        </authorList>
    </citation>
    <scope>NUCLEOTIDE SEQUENCE</scope>
    <source>
        <strain evidence="2">Irish</strain>
        <tissue evidence="2">Whole body</tissue>
    </source>
</reference>
<gene>
    <name evidence="2" type="ORF">PV328_000576</name>
</gene>
<evidence type="ECO:0000313" key="3">
    <source>
        <dbReference type="Proteomes" id="UP001168990"/>
    </source>
</evidence>
<name>A0AA39FV74_9HYME</name>
<protein>
    <submittedName>
        <fullName evidence="2">Uncharacterized protein</fullName>
    </submittedName>
</protein>
<feature type="region of interest" description="Disordered" evidence="1">
    <location>
        <begin position="1"/>
        <end position="30"/>
    </location>
</feature>
<sequence>MDENNCNDAQSKHTMSFTRGNGTECKQTDAEPTLFHDRKKKSRYYIKNDSTFNGTALSPNELMILWNKFKMHGHFKVENDLQNFHVIDERNLSTSQFHHHVDSNKSVPSELLSTTTNKFFTNNNSLYNGSVVFETLINNNVAGGELNNLENIVHDTSVDNYQEIPSYQFNNQYTNTLFNPLDQLNFMDNSNLTVYDEV</sequence>
<keyword evidence="3" id="KW-1185">Reference proteome</keyword>
<dbReference type="AlphaFoldDB" id="A0AA39FV74"/>
<dbReference type="EMBL" id="JAQQBS010000001">
    <property type="protein sequence ID" value="KAK0176444.1"/>
    <property type="molecule type" value="Genomic_DNA"/>
</dbReference>
<dbReference type="Proteomes" id="UP001168990">
    <property type="component" value="Unassembled WGS sequence"/>
</dbReference>
<evidence type="ECO:0000256" key="1">
    <source>
        <dbReference type="SAM" id="MobiDB-lite"/>
    </source>
</evidence>
<evidence type="ECO:0000313" key="2">
    <source>
        <dbReference type="EMBL" id="KAK0176444.1"/>
    </source>
</evidence>